<dbReference type="OrthoDB" id="9773999at2"/>
<reference evidence="7" key="1">
    <citation type="submission" date="2018-12" db="EMBL/GenBank/DDBJ databases">
        <title>Tengunoibacter tsumagoiensis gen. nov., sp. nov., Dictyobacter kobayashii sp. nov., D. alpinus sp. nov., and D. joshuensis sp. nov. and description of Dictyobacteraceae fam. nov. within the order Ktedonobacterales isolated from Tengu-no-mugimeshi.</title>
        <authorList>
            <person name="Wang C.M."/>
            <person name="Zheng Y."/>
            <person name="Sakai Y."/>
            <person name="Toyoda A."/>
            <person name="Minakuchi Y."/>
            <person name="Abe K."/>
            <person name="Yokota A."/>
            <person name="Yabe S."/>
        </authorList>
    </citation>
    <scope>NUCLEOTIDE SEQUENCE [LARGE SCALE GENOMIC DNA]</scope>
    <source>
        <strain evidence="7">Uno16</strain>
    </source>
</reference>
<feature type="domain" description="Pseudouridine synthase RsuA/RluA-like" evidence="5">
    <location>
        <begin position="14"/>
        <end position="237"/>
    </location>
</feature>
<dbReference type="GO" id="GO:0003723">
    <property type="term" value="F:RNA binding"/>
    <property type="evidence" value="ECO:0007669"/>
    <property type="project" value="InterPro"/>
</dbReference>
<name>A0A402BAL5_9CHLR</name>
<dbReference type="GO" id="GO:0009982">
    <property type="term" value="F:pseudouridine synthase activity"/>
    <property type="evidence" value="ECO:0007669"/>
    <property type="project" value="InterPro"/>
</dbReference>
<gene>
    <name evidence="6" type="ORF">KDA_39170</name>
</gene>
<dbReference type="Proteomes" id="UP000287171">
    <property type="component" value="Unassembled WGS sequence"/>
</dbReference>
<dbReference type="EMBL" id="BIFT01000001">
    <property type="protein sequence ID" value="GCE28433.1"/>
    <property type="molecule type" value="Genomic_DNA"/>
</dbReference>
<evidence type="ECO:0000259" key="5">
    <source>
        <dbReference type="Pfam" id="PF00849"/>
    </source>
</evidence>
<evidence type="ECO:0000313" key="6">
    <source>
        <dbReference type="EMBL" id="GCE28433.1"/>
    </source>
</evidence>
<evidence type="ECO:0000256" key="2">
    <source>
        <dbReference type="ARBA" id="ARBA00010876"/>
    </source>
</evidence>
<keyword evidence="7" id="KW-1185">Reference proteome</keyword>
<accession>A0A402BAL5</accession>
<dbReference type="PANTHER" id="PTHR21600">
    <property type="entry name" value="MITOCHONDRIAL RNA PSEUDOURIDINE SYNTHASE"/>
    <property type="match status" value="1"/>
</dbReference>
<organism evidence="6 7">
    <name type="scientific">Dictyobacter alpinus</name>
    <dbReference type="NCBI Taxonomy" id="2014873"/>
    <lineage>
        <taxon>Bacteria</taxon>
        <taxon>Bacillati</taxon>
        <taxon>Chloroflexota</taxon>
        <taxon>Ktedonobacteria</taxon>
        <taxon>Ktedonobacterales</taxon>
        <taxon>Dictyobacteraceae</taxon>
        <taxon>Dictyobacter</taxon>
    </lineage>
</organism>
<proteinExistence type="inferred from homology"/>
<comment type="similarity">
    <text evidence="2">Belongs to the pseudouridine synthase RluA family.</text>
</comment>
<dbReference type="Pfam" id="PF00849">
    <property type="entry name" value="PseudoU_synth_2"/>
    <property type="match status" value="1"/>
</dbReference>
<evidence type="ECO:0000313" key="7">
    <source>
        <dbReference type="Proteomes" id="UP000287171"/>
    </source>
</evidence>
<dbReference type="GO" id="GO:0000455">
    <property type="term" value="P:enzyme-directed rRNA pseudouridine synthesis"/>
    <property type="evidence" value="ECO:0007669"/>
    <property type="project" value="TreeGrafter"/>
</dbReference>
<evidence type="ECO:0000256" key="1">
    <source>
        <dbReference type="ARBA" id="ARBA00000073"/>
    </source>
</evidence>
<comment type="catalytic activity">
    <reaction evidence="1">
        <text>a uridine in RNA = a pseudouridine in RNA</text>
        <dbReference type="Rhea" id="RHEA:48348"/>
        <dbReference type="Rhea" id="RHEA-COMP:12068"/>
        <dbReference type="Rhea" id="RHEA-COMP:12069"/>
        <dbReference type="ChEBI" id="CHEBI:65314"/>
        <dbReference type="ChEBI" id="CHEBI:65315"/>
    </reaction>
</comment>
<dbReference type="AlphaFoldDB" id="A0A402BAL5"/>
<evidence type="ECO:0000256" key="4">
    <source>
        <dbReference type="ARBA" id="ARBA00033164"/>
    </source>
</evidence>
<dbReference type="RefSeq" id="WP_126628649.1">
    <property type="nucleotide sequence ID" value="NZ_BIFT01000001.1"/>
</dbReference>
<dbReference type="InterPro" id="IPR020103">
    <property type="entry name" value="PsdUridine_synth_cat_dom_sf"/>
</dbReference>
<sequence length="314" mass="35337">MDIADVSCVYEDHYLLIMNKPAGLVIHPTYKHADGTMWDAVLAYLATQNGDNWVPPSLPDDPEWAGAPPAIQTMLREKRLQRLWKEDGLLLRPCLVHRLDKDTSGVVALARTERSRRHLIKQFHDHTIDKRYLAVITRGAGSWAEPRAPFTITKRSPDSEPQQVDGNSFYSATPADEFLLDGPLDRDPDERRRCIVIPGGQEAQTSVRVLAVEEPFALLEVSPITGRTHQIRAHLSASGNAIIGDQMYAPPDHGATAQLPLTRQFLHAYRLTLRRYPHNDPYTFTAPLPADINNWLRACCPNLWHTLNKPGAKK</sequence>
<protein>
    <recommendedName>
        <fullName evidence="3">RNA pseudouridylate synthase</fullName>
    </recommendedName>
    <alternativeName>
        <fullName evidence="4">RNA-uridine isomerase</fullName>
    </alternativeName>
</protein>
<dbReference type="SUPFAM" id="SSF55120">
    <property type="entry name" value="Pseudouridine synthase"/>
    <property type="match status" value="1"/>
</dbReference>
<evidence type="ECO:0000256" key="3">
    <source>
        <dbReference type="ARBA" id="ARBA00031870"/>
    </source>
</evidence>
<dbReference type="CDD" id="cd02869">
    <property type="entry name" value="PseudoU_synth_RluA_like"/>
    <property type="match status" value="1"/>
</dbReference>
<comment type="caution">
    <text evidence="6">The sequence shown here is derived from an EMBL/GenBank/DDBJ whole genome shotgun (WGS) entry which is preliminary data.</text>
</comment>
<dbReference type="Gene3D" id="3.30.2350.10">
    <property type="entry name" value="Pseudouridine synthase"/>
    <property type="match status" value="1"/>
</dbReference>
<dbReference type="GO" id="GO:0140098">
    <property type="term" value="F:catalytic activity, acting on RNA"/>
    <property type="evidence" value="ECO:0007669"/>
    <property type="project" value="UniProtKB-ARBA"/>
</dbReference>
<dbReference type="InterPro" id="IPR050188">
    <property type="entry name" value="RluA_PseudoU_synthase"/>
</dbReference>
<dbReference type="InterPro" id="IPR006145">
    <property type="entry name" value="PsdUridine_synth_RsuA/RluA"/>
</dbReference>
<dbReference type="PANTHER" id="PTHR21600:SF44">
    <property type="entry name" value="RIBOSOMAL LARGE SUBUNIT PSEUDOURIDINE SYNTHASE D"/>
    <property type="match status" value="1"/>
</dbReference>